<name>A0A6J5EQH7_9BURK</name>
<dbReference type="InterPro" id="IPR012337">
    <property type="entry name" value="RNaseH-like_sf"/>
</dbReference>
<sequence>MARNVIRLAQLGGYLVRASDPPPGNTMMWCGMRHLTDIRIGYELALKRCG</sequence>
<gene>
    <name evidence="1" type="ORF">LMG29739_05079</name>
</gene>
<organism evidence="1 2">
    <name type="scientific">Paraburkholderia solisilvae</name>
    <dbReference type="NCBI Taxonomy" id="624376"/>
    <lineage>
        <taxon>Bacteria</taxon>
        <taxon>Pseudomonadati</taxon>
        <taxon>Pseudomonadota</taxon>
        <taxon>Betaproteobacteria</taxon>
        <taxon>Burkholderiales</taxon>
        <taxon>Burkholderiaceae</taxon>
        <taxon>Paraburkholderia</taxon>
    </lineage>
</organism>
<evidence type="ECO:0000313" key="2">
    <source>
        <dbReference type="Proteomes" id="UP000494329"/>
    </source>
</evidence>
<dbReference type="Gene3D" id="1.10.740.10">
    <property type="entry name" value="Transferase Inhibitor Protein From Tn5, Chain"/>
    <property type="match status" value="1"/>
</dbReference>
<proteinExistence type="predicted"/>
<protein>
    <recommendedName>
        <fullName evidence="3">Transposase Tn5 dimerisation domain-containing protein</fullName>
    </recommendedName>
</protein>
<keyword evidence="2" id="KW-1185">Reference proteome</keyword>
<evidence type="ECO:0008006" key="3">
    <source>
        <dbReference type="Google" id="ProtNLM"/>
    </source>
</evidence>
<accession>A0A6J5EQH7</accession>
<dbReference type="InterPro" id="IPR014737">
    <property type="entry name" value="Transposase_Tn5-like_C"/>
</dbReference>
<dbReference type="AlphaFoldDB" id="A0A6J5EQH7"/>
<evidence type="ECO:0000313" key="1">
    <source>
        <dbReference type="EMBL" id="CAB3767466.1"/>
    </source>
</evidence>
<dbReference type="EMBL" id="CADIKF010000051">
    <property type="protein sequence ID" value="CAB3767466.1"/>
    <property type="molecule type" value="Genomic_DNA"/>
</dbReference>
<dbReference type="SUPFAM" id="SSF53098">
    <property type="entry name" value="Ribonuclease H-like"/>
    <property type="match status" value="1"/>
</dbReference>
<dbReference type="Proteomes" id="UP000494329">
    <property type="component" value="Unassembled WGS sequence"/>
</dbReference>
<reference evidence="1 2" key="1">
    <citation type="submission" date="2020-04" db="EMBL/GenBank/DDBJ databases">
        <authorList>
            <person name="De Canck E."/>
        </authorList>
    </citation>
    <scope>NUCLEOTIDE SEQUENCE [LARGE SCALE GENOMIC DNA]</scope>
    <source>
        <strain evidence="1 2">LMG 29739</strain>
    </source>
</reference>